<dbReference type="OrthoDB" id="6351862at2759"/>
<accession>A0A5B7K9G7</accession>
<dbReference type="Proteomes" id="UP000324222">
    <property type="component" value="Unassembled WGS sequence"/>
</dbReference>
<evidence type="ECO:0000313" key="1">
    <source>
        <dbReference type="EMBL" id="MPD03730.1"/>
    </source>
</evidence>
<name>A0A5B7K9G7_PORTR</name>
<comment type="caution">
    <text evidence="1">The sequence shown here is derived from an EMBL/GenBank/DDBJ whole genome shotgun (WGS) entry which is preliminary data.</text>
</comment>
<keyword evidence="2" id="KW-1185">Reference proteome</keyword>
<proteinExistence type="predicted"/>
<organism evidence="1 2">
    <name type="scientific">Portunus trituberculatus</name>
    <name type="common">Swimming crab</name>
    <name type="synonym">Neptunus trituberculatus</name>
    <dbReference type="NCBI Taxonomy" id="210409"/>
    <lineage>
        <taxon>Eukaryota</taxon>
        <taxon>Metazoa</taxon>
        <taxon>Ecdysozoa</taxon>
        <taxon>Arthropoda</taxon>
        <taxon>Crustacea</taxon>
        <taxon>Multicrustacea</taxon>
        <taxon>Malacostraca</taxon>
        <taxon>Eumalacostraca</taxon>
        <taxon>Eucarida</taxon>
        <taxon>Decapoda</taxon>
        <taxon>Pleocyemata</taxon>
        <taxon>Brachyura</taxon>
        <taxon>Eubrachyura</taxon>
        <taxon>Portunoidea</taxon>
        <taxon>Portunidae</taxon>
        <taxon>Portuninae</taxon>
        <taxon>Portunus</taxon>
    </lineage>
</organism>
<sequence length="123" mass="13952">MPSKDLGRSVAALWLLMAFTLGSVYRSNLKAMIIYPRIHLPFSTLDELQRTDIPTIIFNGSQIHKHIMGSSFCVKERRGTVEPLPCSPQTHRFESWSRSEYRKGFLTQANGSPTDGLSDRRPT</sequence>
<dbReference type="EMBL" id="VSRR010137578">
    <property type="protein sequence ID" value="MPD03730.1"/>
    <property type="molecule type" value="Genomic_DNA"/>
</dbReference>
<evidence type="ECO:0000313" key="2">
    <source>
        <dbReference type="Proteomes" id="UP000324222"/>
    </source>
</evidence>
<protein>
    <submittedName>
        <fullName evidence="1">Uncharacterized protein</fullName>
    </submittedName>
</protein>
<dbReference type="AlphaFoldDB" id="A0A5B7K9G7"/>
<gene>
    <name evidence="1" type="ORF">E2C01_099380</name>
</gene>
<reference evidence="1 2" key="1">
    <citation type="submission" date="2019-05" db="EMBL/GenBank/DDBJ databases">
        <title>Another draft genome of Portunus trituberculatus and its Hox gene families provides insights of decapod evolution.</title>
        <authorList>
            <person name="Jeong J.-H."/>
            <person name="Song I."/>
            <person name="Kim S."/>
            <person name="Choi T."/>
            <person name="Kim D."/>
            <person name="Ryu S."/>
            <person name="Kim W."/>
        </authorList>
    </citation>
    <scope>NUCLEOTIDE SEQUENCE [LARGE SCALE GENOMIC DNA]</scope>
    <source>
        <tissue evidence="1">Muscle</tissue>
    </source>
</reference>
<dbReference type="Gene3D" id="1.10.287.70">
    <property type="match status" value="1"/>
</dbReference>